<dbReference type="InterPro" id="IPR036388">
    <property type="entry name" value="WH-like_DNA-bd_sf"/>
</dbReference>
<evidence type="ECO:0000313" key="1">
    <source>
        <dbReference type="EMBL" id="KOH43275.1"/>
    </source>
</evidence>
<sequence>MKTHSLYDVVFQLRPLPKRLTEKPYVDELIAALDERLTVTEYRHRYLLLNAGHVSDYLYFVERGIARGFYFDKKAGRELTGIIWKEQSIVCDPVSFFQRKVSDVNIEVMRGSLLISISYRQLQDVYKAFPEAEVFSRCISLQYAYYHAQRVRELVGTTAWERYRRLLDTHPGIELKVSKAIIASYLNVTPQTLSRMLQQHGHP</sequence>
<gene>
    <name evidence="1" type="ORF">NC99_39050</name>
</gene>
<name>A0A0L8V456_9BACT</name>
<dbReference type="Gene3D" id="1.10.10.10">
    <property type="entry name" value="Winged helix-like DNA-binding domain superfamily/Winged helix DNA-binding domain"/>
    <property type="match status" value="1"/>
</dbReference>
<dbReference type="InterPro" id="IPR018490">
    <property type="entry name" value="cNMP-bd_dom_sf"/>
</dbReference>
<dbReference type="Gene3D" id="2.60.120.10">
    <property type="entry name" value="Jelly Rolls"/>
    <property type="match status" value="1"/>
</dbReference>
<accession>A0A0L8V456</accession>
<evidence type="ECO:0000313" key="2">
    <source>
        <dbReference type="Proteomes" id="UP000036958"/>
    </source>
</evidence>
<proteinExistence type="predicted"/>
<dbReference type="EMBL" id="LGIA01000193">
    <property type="protein sequence ID" value="KOH43275.1"/>
    <property type="molecule type" value="Genomic_DNA"/>
</dbReference>
<organism evidence="1 2">
    <name type="scientific">Sunxiuqinia dokdonensis</name>
    <dbReference type="NCBI Taxonomy" id="1409788"/>
    <lineage>
        <taxon>Bacteria</taxon>
        <taxon>Pseudomonadati</taxon>
        <taxon>Bacteroidota</taxon>
        <taxon>Bacteroidia</taxon>
        <taxon>Marinilabiliales</taxon>
        <taxon>Prolixibacteraceae</taxon>
        <taxon>Sunxiuqinia</taxon>
    </lineage>
</organism>
<dbReference type="InterPro" id="IPR014710">
    <property type="entry name" value="RmlC-like_jellyroll"/>
</dbReference>
<dbReference type="OrthoDB" id="680421at2"/>
<comment type="caution">
    <text evidence="1">The sequence shown here is derived from an EMBL/GenBank/DDBJ whole genome shotgun (WGS) entry which is preliminary data.</text>
</comment>
<reference evidence="2" key="1">
    <citation type="submission" date="2015-07" db="EMBL/GenBank/DDBJ databases">
        <title>Genome sequencing of Sunxiuqinia dokdonensis strain SK.</title>
        <authorList>
            <person name="Ahn S."/>
            <person name="Kim B.-C."/>
        </authorList>
    </citation>
    <scope>NUCLEOTIDE SEQUENCE [LARGE SCALE GENOMIC DNA]</scope>
    <source>
        <strain evidence="2">SK</strain>
    </source>
</reference>
<dbReference type="Proteomes" id="UP000036958">
    <property type="component" value="Unassembled WGS sequence"/>
</dbReference>
<evidence type="ECO:0008006" key="3">
    <source>
        <dbReference type="Google" id="ProtNLM"/>
    </source>
</evidence>
<keyword evidence="2" id="KW-1185">Reference proteome</keyword>
<protein>
    <recommendedName>
        <fullName evidence="3">Cyclic nucleotide-binding domain-containing protein</fullName>
    </recommendedName>
</protein>
<dbReference type="STRING" id="1409788.NC99_39050"/>
<dbReference type="AlphaFoldDB" id="A0A0L8V456"/>
<dbReference type="RefSeq" id="WP_053187072.1">
    <property type="nucleotide sequence ID" value="NZ_LGIA01000193.1"/>
</dbReference>
<dbReference type="SUPFAM" id="SSF51206">
    <property type="entry name" value="cAMP-binding domain-like"/>
    <property type="match status" value="1"/>
</dbReference>